<comment type="caution">
    <text evidence="2">The sequence shown here is derived from an EMBL/GenBank/DDBJ whole genome shotgun (WGS) entry which is preliminary data.</text>
</comment>
<accession>A0AAV1T2X6</accession>
<protein>
    <recommendedName>
        <fullName evidence="4">FYVE-type domain-containing protein</fullName>
    </recommendedName>
</protein>
<dbReference type="AlphaFoldDB" id="A0AAV1T2X6"/>
<evidence type="ECO:0000256" key="1">
    <source>
        <dbReference type="SAM" id="MobiDB-lite"/>
    </source>
</evidence>
<evidence type="ECO:0008006" key="4">
    <source>
        <dbReference type="Google" id="ProtNLM"/>
    </source>
</evidence>
<evidence type="ECO:0000313" key="2">
    <source>
        <dbReference type="EMBL" id="CAK7894678.1"/>
    </source>
</evidence>
<organism evidence="2 3">
    <name type="scientific">Peronospora matthiolae</name>
    <dbReference type="NCBI Taxonomy" id="2874970"/>
    <lineage>
        <taxon>Eukaryota</taxon>
        <taxon>Sar</taxon>
        <taxon>Stramenopiles</taxon>
        <taxon>Oomycota</taxon>
        <taxon>Peronosporomycetes</taxon>
        <taxon>Peronosporales</taxon>
        <taxon>Peronosporaceae</taxon>
        <taxon>Peronospora</taxon>
    </lineage>
</organism>
<dbReference type="Gene3D" id="3.30.530.20">
    <property type="match status" value="1"/>
</dbReference>
<dbReference type="PANTHER" id="PTHR13510">
    <property type="entry name" value="FYVE-FINGER-CONTAINING RAB5 EFFECTOR PROTEIN RABENOSYN-5-RELATED"/>
    <property type="match status" value="1"/>
</dbReference>
<gene>
    <name evidence="2" type="ORF">PM001_LOCUS857</name>
</gene>
<proteinExistence type="predicted"/>
<sequence length="636" mass="70487">MPTRSRVTSKTAASDVGEDSCSSDVMPAAASSTRFPLPAGYFPTVHVSLLQREEFKDLIGLRVNAMLAEEYRYAERLAQHHPVVQHAEWKFVRSIKDLDVYQRRVRGRSRQEVAAQEEFPEAAIAVERGNPSMLVNGIMNGTMEDMLYGASATTQEEMMTGFSISSPPLDAALLHVLEHSSIEDPLHSAELLWVLTKLPLLCPRDVCFLKATGIGRDVKGVPYGYMVLHSVDISECPPFDYRNTKVLRAKMYFSFLFRELTPNTLHVSGRGIFDLAGGEMLKLVLPHATAAVIGGLLRAASCGETKKLTLLASRYHNERYHFQASSKRHVCSMCIRGKQRLLPGARRRSCAVCNVLICKNCKIKDRKIFVGTRQPWREVTCCATCLQQARSITNVRLGEPEFMVVAEFYDKNRLVPTSSSASCLAIAAAYSMAPSKASARQAPVQSTHNNGRDRLNEVRKLTTTSSLPFDAGKTCSSVAVTNSTIGDSCAGFDCDVSLSFSGPLSDLNSGDYRFHSSVLHFNGDIELDEESEVAVELLQEYAELGEKFTNDTTSRKLRAFGDRCPAESNGHDLANRRYPVDTDVVSTSRAFHVATPAHQPRPPHNMFEWMVELHLSAEEAYVTAKANEALMKKSMR</sequence>
<evidence type="ECO:0000313" key="3">
    <source>
        <dbReference type="Proteomes" id="UP001162060"/>
    </source>
</evidence>
<dbReference type="Proteomes" id="UP001162060">
    <property type="component" value="Unassembled WGS sequence"/>
</dbReference>
<dbReference type="PANTHER" id="PTHR13510:SF44">
    <property type="entry name" value="RABENOSYN-5"/>
    <property type="match status" value="1"/>
</dbReference>
<name>A0AAV1T2X6_9STRA</name>
<dbReference type="EMBL" id="CAKLBY020000004">
    <property type="protein sequence ID" value="CAK7894678.1"/>
    <property type="molecule type" value="Genomic_DNA"/>
</dbReference>
<dbReference type="InterPro" id="IPR052727">
    <property type="entry name" value="Rab4/Rab5_effector"/>
</dbReference>
<dbReference type="InterPro" id="IPR023393">
    <property type="entry name" value="START-like_dom_sf"/>
</dbReference>
<feature type="region of interest" description="Disordered" evidence="1">
    <location>
        <begin position="1"/>
        <end position="23"/>
    </location>
</feature>
<reference evidence="2" key="1">
    <citation type="submission" date="2024-01" db="EMBL/GenBank/DDBJ databases">
        <authorList>
            <person name="Webb A."/>
        </authorList>
    </citation>
    <scope>NUCLEOTIDE SEQUENCE</scope>
    <source>
        <strain evidence="2">Pm1</strain>
    </source>
</reference>
<feature type="compositionally biased region" description="Polar residues" evidence="1">
    <location>
        <begin position="1"/>
        <end position="12"/>
    </location>
</feature>